<gene>
    <name evidence="1" type="ORF">L1987_77280</name>
</gene>
<organism evidence="1 2">
    <name type="scientific">Smallanthus sonchifolius</name>
    <dbReference type="NCBI Taxonomy" id="185202"/>
    <lineage>
        <taxon>Eukaryota</taxon>
        <taxon>Viridiplantae</taxon>
        <taxon>Streptophyta</taxon>
        <taxon>Embryophyta</taxon>
        <taxon>Tracheophyta</taxon>
        <taxon>Spermatophyta</taxon>
        <taxon>Magnoliopsida</taxon>
        <taxon>eudicotyledons</taxon>
        <taxon>Gunneridae</taxon>
        <taxon>Pentapetalae</taxon>
        <taxon>asterids</taxon>
        <taxon>campanulids</taxon>
        <taxon>Asterales</taxon>
        <taxon>Asteraceae</taxon>
        <taxon>Asteroideae</taxon>
        <taxon>Heliantheae alliance</taxon>
        <taxon>Millerieae</taxon>
        <taxon>Smallanthus</taxon>
    </lineage>
</organism>
<comment type="caution">
    <text evidence="1">The sequence shown here is derived from an EMBL/GenBank/DDBJ whole genome shotgun (WGS) entry which is preliminary data.</text>
</comment>
<reference evidence="1 2" key="2">
    <citation type="journal article" date="2022" name="Mol. Ecol. Resour.">
        <title>The genomes of chicory, endive, great burdock and yacon provide insights into Asteraceae paleo-polyploidization history and plant inulin production.</title>
        <authorList>
            <person name="Fan W."/>
            <person name="Wang S."/>
            <person name="Wang H."/>
            <person name="Wang A."/>
            <person name="Jiang F."/>
            <person name="Liu H."/>
            <person name="Zhao H."/>
            <person name="Xu D."/>
            <person name="Zhang Y."/>
        </authorList>
    </citation>
    <scope>NUCLEOTIDE SEQUENCE [LARGE SCALE GENOMIC DNA]</scope>
    <source>
        <strain evidence="2">cv. Yunnan</strain>
        <tissue evidence="1">Leaves</tissue>
    </source>
</reference>
<evidence type="ECO:0000313" key="1">
    <source>
        <dbReference type="EMBL" id="KAI3694316.1"/>
    </source>
</evidence>
<name>A0ACB8ZAE4_9ASTR</name>
<sequence length="392" mass="44659">MLGEINGEKHYVQLQAKLNQLQHRLDSLAWDRKELLEHIRVALEEQEMMEMMLDELEEDHDEAIHKIKLLETKLQDLKDENHRLKEVHGKSQWDTDTQVGAGNGYGQKHNKDGMLPWKSDHYKVTDILLHKDAFNDVNKGKFGAGNGYGQKHNKDGMLPWKSDHYKVTDILLHKDAFNDVNKGKFGAGYGYGQKHNKDGMLPWKSDHYKVTDILLHKDAFNDVNKGKFDAHESAKSDLVHQFINGSVCLDNISGQRREVAVSQSLFSAMLSLLVGMVIWEAQEPCMPLVTALFMVVGMSLKSVVQFFSTIKNKPASDAVALESKLVHTRHSHVPDPTQGWIWFRFQVGNGIAGVLRLCVLHLRERKFVRENHVSERRSYLASSESETAVNIC</sequence>
<dbReference type="Proteomes" id="UP001056120">
    <property type="component" value="Linkage Group LG26"/>
</dbReference>
<proteinExistence type="predicted"/>
<accession>A0ACB8ZAE4</accession>
<dbReference type="EMBL" id="CM042043">
    <property type="protein sequence ID" value="KAI3694316.1"/>
    <property type="molecule type" value="Genomic_DNA"/>
</dbReference>
<protein>
    <submittedName>
        <fullName evidence="1">Uncharacterized protein</fullName>
    </submittedName>
</protein>
<keyword evidence="2" id="KW-1185">Reference proteome</keyword>
<evidence type="ECO:0000313" key="2">
    <source>
        <dbReference type="Proteomes" id="UP001056120"/>
    </source>
</evidence>
<reference evidence="2" key="1">
    <citation type="journal article" date="2022" name="Mol. Ecol. Resour.">
        <title>The genomes of chicory, endive, great burdock and yacon provide insights into Asteraceae palaeo-polyploidization history and plant inulin production.</title>
        <authorList>
            <person name="Fan W."/>
            <person name="Wang S."/>
            <person name="Wang H."/>
            <person name="Wang A."/>
            <person name="Jiang F."/>
            <person name="Liu H."/>
            <person name="Zhao H."/>
            <person name="Xu D."/>
            <person name="Zhang Y."/>
        </authorList>
    </citation>
    <scope>NUCLEOTIDE SEQUENCE [LARGE SCALE GENOMIC DNA]</scope>
    <source>
        <strain evidence="2">cv. Yunnan</strain>
    </source>
</reference>